<dbReference type="AlphaFoldDB" id="A0A2U1MS89"/>
<keyword evidence="2" id="KW-1185">Reference proteome</keyword>
<reference evidence="1 2" key="1">
    <citation type="journal article" date="2018" name="Mol. Plant">
        <title>The genome of Artemisia annua provides insight into the evolution of Asteraceae family and artemisinin biosynthesis.</title>
        <authorList>
            <person name="Shen Q."/>
            <person name="Zhang L."/>
            <person name="Liao Z."/>
            <person name="Wang S."/>
            <person name="Yan T."/>
            <person name="Shi P."/>
            <person name="Liu M."/>
            <person name="Fu X."/>
            <person name="Pan Q."/>
            <person name="Wang Y."/>
            <person name="Lv Z."/>
            <person name="Lu X."/>
            <person name="Zhang F."/>
            <person name="Jiang W."/>
            <person name="Ma Y."/>
            <person name="Chen M."/>
            <person name="Hao X."/>
            <person name="Li L."/>
            <person name="Tang Y."/>
            <person name="Lv G."/>
            <person name="Zhou Y."/>
            <person name="Sun X."/>
            <person name="Brodelius P.E."/>
            <person name="Rose J.K.C."/>
            <person name="Tang K."/>
        </authorList>
    </citation>
    <scope>NUCLEOTIDE SEQUENCE [LARGE SCALE GENOMIC DNA]</scope>
    <source>
        <strain evidence="2">cv. Huhao1</strain>
        <tissue evidence="1">Leaf</tissue>
    </source>
</reference>
<dbReference type="PANTHER" id="PTHR33386">
    <property type="entry name" value="OS02G0740600 PROTEIN"/>
    <property type="match status" value="1"/>
</dbReference>
<accession>A0A2U1MS89</accession>
<evidence type="ECO:0000313" key="2">
    <source>
        <dbReference type="Proteomes" id="UP000245207"/>
    </source>
</evidence>
<dbReference type="PANTHER" id="PTHR33386:SF5">
    <property type="entry name" value="OS02G0740600 PROTEIN"/>
    <property type="match status" value="1"/>
</dbReference>
<protein>
    <submittedName>
        <fullName evidence="1">Uncharacterized protein</fullName>
    </submittedName>
</protein>
<dbReference type="Proteomes" id="UP000245207">
    <property type="component" value="Unassembled WGS sequence"/>
</dbReference>
<comment type="caution">
    <text evidence="1">The sequence shown here is derived from an EMBL/GenBank/DDBJ whole genome shotgun (WGS) entry which is preliminary data.</text>
</comment>
<evidence type="ECO:0000313" key="1">
    <source>
        <dbReference type="EMBL" id="PWA64102.1"/>
    </source>
</evidence>
<gene>
    <name evidence="1" type="ORF">CTI12_AA348910</name>
</gene>
<organism evidence="1 2">
    <name type="scientific">Artemisia annua</name>
    <name type="common">Sweet wormwood</name>
    <dbReference type="NCBI Taxonomy" id="35608"/>
    <lineage>
        <taxon>Eukaryota</taxon>
        <taxon>Viridiplantae</taxon>
        <taxon>Streptophyta</taxon>
        <taxon>Embryophyta</taxon>
        <taxon>Tracheophyta</taxon>
        <taxon>Spermatophyta</taxon>
        <taxon>Magnoliopsida</taxon>
        <taxon>eudicotyledons</taxon>
        <taxon>Gunneridae</taxon>
        <taxon>Pentapetalae</taxon>
        <taxon>asterids</taxon>
        <taxon>campanulids</taxon>
        <taxon>Asterales</taxon>
        <taxon>Asteraceae</taxon>
        <taxon>Asteroideae</taxon>
        <taxon>Anthemideae</taxon>
        <taxon>Artemisiinae</taxon>
        <taxon>Artemisia</taxon>
    </lineage>
</organism>
<name>A0A2U1MS89_ARTAN</name>
<dbReference type="OrthoDB" id="1905524at2759"/>
<dbReference type="EMBL" id="PKPP01004493">
    <property type="protein sequence ID" value="PWA64102.1"/>
    <property type="molecule type" value="Genomic_DNA"/>
</dbReference>
<dbReference type="STRING" id="35608.A0A2U1MS89"/>
<sequence length="88" mass="10464">MEGNYSDQRSIAELDKRFYLWENHSDIKDVYVQPTHSSRSRIKDKLEDGFEKMKEVAATGFKKIKHGSTTGFHWIKHECQKTMHKQTY</sequence>
<proteinExistence type="predicted"/>